<evidence type="ECO:0000313" key="1">
    <source>
        <dbReference type="EMBL" id="GFH09144.1"/>
    </source>
</evidence>
<evidence type="ECO:0000313" key="2">
    <source>
        <dbReference type="Proteomes" id="UP000485058"/>
    </source>
</evidence>
<dbReference type="Proteomes" id="UP000485058">
    <property type="component" value="Unassembled WGS sequence"/>
</dbReference>
<name>A0A699YQW5_HAELA</name>
<comment type="caution">
    <text evidence="1">The sequence shown here is derived from an EMBL/GenBank/DDBJ whole genome shotgun (WGS) entry which is preliminary data.</text>
</comment>
<feature type="non-terminal residue" evidence="1">
    <location>
        <position position="1"/>
    </location>
</feature>
<organism evidence="1 2">
    <name type="scientific">Haematococcus lacustris</name>
    <name type="common">Green alga</name>
    <name type="synonym">Haematococcus pluvialis</name>
    <dbReference type="NCBI Taxonomy" id="44745"/>
    <lineage>
        <taxon>Eukaryota</taxon>
        <taxon>Viridiplantae</taxon>
        <taxon>Chlorophyta</taxon>
        <taxon>core chlorophytes</taxon>
        <taxon>Chlorophyceae</taxon>
        <taxon>CS clade</taxon>
        <taxon>Chlamydomonadales</taxon>
        <taxon>Haematococcaceae</taxon>
        <taxon>Haematococcus</taxon>
    </lineage>
</organism>
<protein>
    <submittedName>
        <fullName evidence="1">Uncharacterized protein</fullName>
    </submittedName>
</protein>
<accession>A0A699YQW5</accession>
<reference evidence="1 2" key="1">
    <citation type="submission" date="2020-02" db="EMBL/GenBank/DDBJ databases">
        <title>Draft genome sequence of Haematococcus lacustris strain NIES-144.</title>
        <authorList>
            <person name="Morimoto D."/>
            <person name="Nakagawa S."/>
            <person name="Yoshida T."/>
            <person name="Sawayama S."/>
        </authorList>
    </citation>
    <scope>NUCLEOTIDE SEQUENCE [LARGE SCALE GENOMIC DNA]</scope>
    <source>
        <strain evidence="1 2">NIES-144</strain>
    </source>
</reference>
<keyword evidence="2" id="KW-1185">Reference proteome</keyword>
<dbReference type="AlphaFoldDB" id="A0A699YQW5"/>
<sequence length="88" mass="9780">GLLPYHMFATKLLSSPARLLALEPEQKGAYKAGRDASFRGKITYRYCRKPVFPPSTWDGSLALRSARKPKVPALPEPSWCRPAAGPWP</sequence>
<gene>
    <name evidence="1" type="ORF">HaLaN_04239</name>
</gene>
<proteinExistence type="predicted"/>
<dbReference type="EMBL" id="BLLF01000212">
    <property type="protein sequence ID" value="GFH09144.1"/>
    <property type="molecule type" value="Genomic_DNA"/>
</dbReference>